<sequence length="247" mass="26861">MPRPSTNQPASPPVGSRVAAKFTFILSMDPCKWLAGKDSSDPTGREPVITTNHYPLALGEDDIYSISHLQQSTGCTPDIHTIYNNTSSVRLDGQIPAFQLALSQARRMPPELPTTDGSDTFSPFLDGCLTSCRSLSDGAPTGMILAPDQGNPRSEIDLYSRDGVEVLTNQAASSSQRFSNVFLANSIWGLANSIFALLCWRPDRSPMNMSGNKADERERGKDRNYVQTSTLTAPTLIPGTRQLPRSV</sequence>
<name>A0A0J6I937_COCPO</name>
<dbReference type="AlphaFoldDB" id="A0A0J6I937"/>
<proteinExistence type="predicted"/>
<reference evidence="2" key="3">
    <citation type="journal article" date="2010" name="Genome Res.">
        <title>Population genomic sequencing of Coccidioides fungi reveals recent hybridization and transposon control.</title>
        <authorList>
            <person name="Neafsey D.E."/>
            <person name="Barker B.M."/>
            <person name="Sharpton T.J."/>
            <person name="Stajich J.E."/>
            <person name="Park D.J."/>
            <person name="Whiston E."/>
            <person name="Hung C.-Y."/>
            <person name="McMahan C."/>
            <person name="White J."/>
            <person name="Sykes S."/>
            <person name="Heiman D."/>
            <person name="Young S."/>
            <person name="Zeng Q."/>
            <person name="Abouelleil A."/>
            <person name="Aftuck L."/>
            <person name="Bessette D."/>
            <person name="Brown A."/>
            <person name="FitzGerald M."/>
            <person name="Lui A."/>
            <person name="Macdonald J.P."/>
            <person name="Priest M."/>
            <person name="Orbach M.J."/>
            <person name="Galgiani J.N."/>
            <person name="Kirkland T.N."/>
            <person name="Cole G.T."/>
            <person name="Birren B.W."/>
            <person name="Henn M.R."/>
            <person name="Taylor J.W."/>
            <person name="Rounsley S.D."/>
        </authorList>
    </citation>
    <scope>NUCLEOTIDE SEQUENCE [LARGE SCALE GENOMIC DNA]</scope>
    <source>
        <strain evidence="2">RMSCC 3488</strain>
    </source>
</reference>
<accession>A0A0J6I937</accession>
<protein>
    <submittedName>
        <fullName evidence="1">Uncharacterized protein</fullName>
    </submittedName>
</protein>
<reference evidence="2" key="2">
    <citation type="journal article" date="2009" name="Genome Res.">
        <title>Comparative genomic analyses of the human fungal pathogens Coccidioides and their relatives.</title>
        <authorList>
            <person name="Sharpton T.J."/>
            <person name="Stajich J.E."/>
            <person name="Rounsley S.D."/>
            <person name="Gardner M.J."/>
            <person name="Wortman J.R."/>
            <person name="Jordar V.S."/>
            <person name="Maiti R."/>
            <person name="Kodira C.D."/>
            <person name="Neafsey D.E."/>
            <person name="Zeng Q."/>
            <person name="Hung C.-Y."/>
            <person name="McMahan C."/>
            <person name="Muszewska A."/>
            <person name="Grynberg M."/>
            <person name="Mandel M.A."/>
            <person name="Kellner E.M."/>
            <person name="Barker B.M."/>
            <person name="Galgiani J.N."/>
            <person name="Orbach M.J."/>
            <person name="Kirkland T.N."/>
            <person name="Cole G.T."/>
            <person name="Henn M.R."/>
            <person name="Birren B.W."/>
            <person name="Taylor J.W."/>
        </authorList>
    </citation>
    <scope>NUCLEOTIDE SEQUENCE [LARGE SCALE GENOMIC DNA]</scope>
    <source>
        <strain evidence="2">RMSCC 3488</strain>
    </source>
</reference>
<gene>
    <name evidence="1" type="ORF">CPAG_04414</name>
</gene>
<dbReference type="EMBL" id="DS268110">
    <property type="protein sequence ID" value="KMM68082.1"/>
    <property type="molecule type" value="Genomic_DNA"/>
</dbReference>
<reference evidence="1 2" key="1">
    <citation type="submission" date="2007-06" db="EMBL/GenBank/DDBJ databases">
        <title>The Genome Sequence of Coccidioides posadasii RMSCC_3488.</title>
        <authorList>
            <consortium name="Coccidioides Genome Resources Consortium"/>
            <consortium name="The Broad Institute Genome Sequencing Platform"/>
            <person name="Henn M.R."/>
            <person name="Sykes S."/>
            <person name="Young S."/>
            <person name="Jaffe D."/>
            <person name="Berlin A."/>
            <person name="Alvarez P."/>
            <person name="Butler J."/>
            <person name="Gnerre S."/>
            <person name="Grabherr M."/>
            <person name="Mauceli E."/>
            <person name="Brockman W."/>
            <person name="Kodira C."/>
            <person name="Alvarado L."/>
            <person name="Zeng Q."/>
            <person name="Crawford M."/>
            <person name="Antoine C."/>
            <person name="Devon K."/>
            <person name="Galgiani J."/>
            <person name="Orsborn K."/>
            <person name="Lewis M.L."/>
            <person name="Nusbaum C."/>
            <person name="Galagan J."/>
            <person name="Birren B."/>
        </authorList>
    </citation>
    <scope>NUCLEOTIDE SEQUENCE [LARGE SCALE GENOMIC DNA]</scope>
    <source>
        <strain evidence="1 2">RMSCC 3488</strain>
    </source>
</reference>
<dbReference type="VEuPathDB" id="FungiDB:CPAG_04414"/>
<evidence type="ECO:0000313" key="1">
    <source>
        <dbReference type="EMBL" id="KMM68082.1"/>
    </source>
</evidence>
<dbReference type="Proteomes" id="UP000054567">
    <property type="component" value="Unassembled WGS sequence"/>
</dbReference>
<organism evidence="1 2">
    <name type="scientific">Coccidioides posadasii RMSCC 3488</name>
    <dbReference type="NCBI Taxonomy" id="454284"/>
    <lineage>
        <taxon>Eukaryota</taxon>
        <taxon>Fungi</taxon>
        <taxon>Dikarya</taxon>
        <taxon>Ascomycota</taxon>
        <taxon>Pezizomycotina</taxon>
        <taxon>Eurotiomycetes</taxon>
        <taxon>Eurotiomycetidae</taxon>
        <taxon>Onygenales</taxon>
        <taxon>Onygenaceae</taxon>
        <taxon>Coccidioides</taxon>
    </lineage>
</organism>
<evidence type="ECO:0000313" key="2">
    <source>
        <dbReference type="Proteomes" id="UP000054567"/>
    </source>
</evidence>